<name>A0A8S9LHI4_BRACR</name>
<accession>A0A8S9LHI4</accession>
<feature type="region of interest" description="Disordered" evidence="1">
    <location>
        <begin position="1"/>
        <end position="195"/>
    </location>
</feature>
<evidence type="ECO:0000313" key="2">
    <source>
        <dbReference type="EMBL" id="KAF2606974.1"/>
    </source>
</evidence>
<organism evidence="2 3">
    <name type="scientific">Brassica cretica</name>
    <name type="common">Mustard</name>
    <dbReference type="NCBI Taxonomy" id="69181"/>
    <lineage>
        <taxon>Eukaryota</taxon>
        <taxon>Viridiplantae</taxon>
        <taxon>Streptophyta</taxon>
        <taxon>Embryophyta</taxon>
        <taxon>Tracheophyta</taxon>
        <taxon>Spermatophyta</taxon>
        <taxon>Magnoliopsida</taxon>
        <taxon>eudicotyledons</taxon>
        <taxon>Gunneridae</taxon>
        <taxon>Pentapetalae</taxon>
        <taxon>rosids</taxon>
        <taxon>malvids</taxon>
        <taxon>Brassicales</taxon>
        <taxon>Brassicaceae</taxon>
        <taxon>Brassiceae</taxon>
        <taxon>Brassica</taxon>
    </lineage>
</organism>
<dbReference type="AlphaFoldDB" id="A0A8S9LHI4"/>
<feature type="compositionally biased region" description="Polar residues" evidence="1">
    <location>
        <begin position="33"/>
        <end position="44"/>
    </location>
</feature>
<comment type="caution">
    <text evidence="2">The sequence shown here is derived from an EMBL/GenBank/DDBJ whole genome shotgun (WGS) entry which is preliminary data.</text>
</comment>
<evidence type="ECO:0000256" key="1">
    <source>
        <dbReference type="SAM" id="MobiDB-lite"/>
    </source>
</evidence>
<feature type="compositionally biased region" description="Basic and acidic residues" evidence="1">
    <location>
        <begin position="156"/>
        <end position="166"/>
    </location>
</feature>
<feature type="compositionally biased region" description="Pro residues" evidence="1">
    <location>
        <begin position="22"/>
        <end position="31"/>
    </location>
</feature>
<proteinExistence type="predicted"/>
<gene>
    <name evidence="2" type="ORF">F2Q68_00046073</name>
</gene>
<reference evidence="2" key="1">
    <citation type="submission" date="2019-12" db="EMBL/GenBank/DDBJ databases">
        <title>Genome sequencing and annotation of Brassica cretica.</title>
        <authorList>
            <person name="Studholme D.J."/>
            <person name="Sarris P.F."/>
        </authorList>
    </citation>
    <scope>NUCLEOTIDE SEQUENCE</scope>
    <source>
        <strain evidence="2">PFS-001/15</strain>
        <tissue evidence="2">Leaf</tissue>
    </source>
</reference>
<sequence length="195" mass="21634">MGTHTLLREPHGRSENRQTSPPQSPTIPVQPPLENTTEMPQTQYRELETSKKRPQTHARNHEPANPRTPTPHAATPTTRRHAGGETRPTRSSPTLHAPPSQRSLAGSRQNAGSSAFQTWVAHDRRRSRPLATSAVENPRSISGETISETPLSGALAKEHEYNEERNGYGQNGRLGKVRRPHDGSGNHRKRLTARL</sequence>
<feature type="compositionally biased region" description="Polar residues" evidence="1">
    <location>
        <begin position="139"/>
        <end position="150"/>
    </location>
</feature>
<feature type="compositionally biased region" description="Basic and acidic residues" evidence="1">
    <location>
        <begin position="1"/>
        <end position="16"/>
    </location>
</feature>
<feature type="compositionally biased region" description="Low complexity" evidence="1">
    <location>
        <begin position="65"/>
        <end position="77"/>
    </location>
</feature>
<feature type="compositionally biased region" description="Basic residues" evidence="1">
    <location>
        <begin position="186"/>
        <end position="195"/>
    </location>
</feature>
<protein>
    <submittedName>
        <fullName evidence="2">Uncharacterized protein</fullName>
    </submittedName>
</protein>
<dbReference type="EMBL" id="QGKW02000276">
    <property type="protein sequence ID" value="KAF2606974.1"/>
    <property type="molecule type" value="Genomic_DNA"/>
</dbReference>
<evidence type="ECO:0000313" key="3">
    <source>
        <dbReference type="Proteomes" id="UP000712281"/>
    </source>
</evidence>
<feature type="compositionally biased region" description="Polar residues" evidence="1">
    <location>
        <begin position="89"/>
        <end position="117"/>
    </location>
</feature>
<dbReference type="Proteomes" id="UP000712281">
    <property type="component" value="Unassembled WGS sequence"/>
</dbReference>